<dbReference type="STRING" id="106549.A0A540LTT3"/>
<dbReference type="PANTHER" id="PTHR31623">
    <property type="entry name" value="F21J9.9"/>
    <property type="match status" value="1"/>
</dbReference>
<evidence type="ECO:0000256" key="1">
    <source>
        <dbReference type="ARBA" id="ARBA00009861"/>
    </source>
</evidence>
<dbReference type="EMBL" id="VIEB01000466">
    <property type="protein sequence ID" value="TQD89923.1"/>
    <property type="molecule type" value="Genomic_DNA"/>
</dbReference>
<dbReference type="Proteomes" id="UP000315295">
    <property type="component" value="Unassembled WGS sequence"/>
</dbReference>
<keyword evidence="2" id="KW-0808">Transferase</keyword>
<proteinExistence type="inferred from homology"/>
<sequence length="165" mass="18550">MMGSEMKVEVIHKEAIRPSSPTPHYLKTTNLSDFDQLIPDIYVPFLLFYPNNNTDHRSLAAERSKILKTSLSEILTHFYPFAGNFHYNDSICCNDHGVAFLQAQVNCPISKILDKADIGMVKQLLPADMASRQAVTGYLLLVQAYFFECSGMAYSSKDGLKLHLT</sequence>
<evidence type="ECO:0000313" key="5">
    <source>
        <dbReference type="Proteomes" id="UP000315295"/>
    </source>
</evidence>
<gene>
    <name evidence="4" type="ORF">C1H46_024554</name>
</gene>
<organism evidence="4 5">
    <name type="scientific">Malus baccata</name>
    <name type="common">Siberian crab apple</name>
    <name type="synonym">Pyrus baccata</name>
    <dbReference type="NCBI Taxonomy" id="106549"/>
    <lineage>
        <taxon>Eukaryota</taxon>
        <taxon>Viridiplantae</taxon>
        <taxon>Streptophyta</taxon>
        <taxon>Embryophyta</taxon>
        <taxon>Tracheophyta</taxon>
        <taxon>Spermatophyta</taxon>
        <taxon>Magnoliopsida</taxon>
        <taxon>eudicotyledons</taxon>
        <taxon>Gunneridae</taxon>
        <taxon>Pentapetalae</taxon>
        <taxon>rosids</taxon>
        <taxon>fabids</taxon>
        <taxon>Rosales</taxon>
        <taxon>Rosaceae</taxon>
        <taxon>Amygdaloideae</taxon>
        <taxon>Maleae</taxon>
        <taxon>Malus</taxon>
    </lineage>
</organism>
<dbReference type="PANTHER" id="PTHR31623:SF122">
    <property type="entry name" value="HXXXD-TYPE ACYL-TRANSFERASE FAMILY PROTEIN"/>
    <property type="match status" value="1"/>
</dbReference>
<dbReference type="InterPro" id="IPR023213">
    <property type="entry name" value="CAT-like_dom_sf"/>
</dbReference>
<accession>A0A540LTT3</accession>
<reference evidence="4 5" key="1">
    <citation type="journal article" date="2019" name="G3 (Bethesda)">
        <title>Sequencing of a Wild Apple (Malus baccata) Genome Unravels the Differences Between Cultivated and Wild Apple Species Regarding Disease Resistance and Cold Tolerance.</title>
        <authorList>
            <person name="Chen X."/>
        </authorList>
    </citation>
    <scope>NUCLEOTIDE SEQUENCE [LARGE SCALE GENOMIC DNA]</scope>
    <source>
        <strain evidence="5">cv. Shandingzi</strain>
        <tissue evidence="4">Leaves</tissue>
    </source>
</reference>
<evidence type="ECO:0000256" key="3">
    <source>
        <dbReference type="ARBA" id="ARBA00023315"/>
    </source>
</evidence>
<dbReference type="Pfam" id="PF02458">
    <property type="entry name" value="Transferase"/>
    <property type="match status" value="1"/>
</dbReference>
<keyword evidence="5" id="KW-1185">Reference proteome</keyword>
<dbReference type="GO" id="GO:0016746">
    <property type="term" value="F:acyltransferase activity"/>
    <property type="evidence" value="ECO:0007669"/>
    <property type="project" value="UniProtKB-KW"/>
</dbReference>
<keyword evidence="3" id="KW-0012">Acyltransferase</keyword>
<evidence type="ECO:0000313" key="4">
    <source>
        <dbReference type="EMBL" id="TQD89923.1"/>
    </source>
</evidence>
<name>A0A540LTT3_MALBA</name>
<protein>
    <submittedName>
        <fullName evidence="4">Uncharacterized protein</fullName>
    </submittedName>
</protein>
<dbReference type="Gene3D" id="3.30.559.10">
    <property type="entry name" value="Chloramphenicol acetyltransferase-like domain"/>
    <property type="match status" value="1"/>
</dbReference>
<comment type="similarity">
    <text evidence="1">Belongs to the plant acyltransferase family.</text>
</comment>
<dbReference type="AlphaFoldDB" id="A0A540LTT3"/>
<evidence type="ECO:0000256" key="2">
    <source>
        <dbReference type="ARBA" id="ARBA00022679"/>
    </source>
</evidence>
<comment type="caution">
    <text evidence="4">The sequence shown here is derived from an EMBL/GenBank/DDBJ whole genome shotgun (WGS) entry which is preliminary data.</text>
</comment>